<accession>A0A9W6QPB4</accession>
<reference evidence="1" key="1">
    <citation type="submission" date="2023-02" db="EMBL/GenBank/DDBJ databases">
        <title>Actinokineospora globicatena NBRC 15670.</title>
        <authorList>
            <person name="Ichikawa N."/>
            <person name="Sato H."/>
            <person name="Tonouchi N."/>
        </authorList>
    </citation>
    <scope>NUCLEOTIDE SEQUENCE</scope>
    <source>
        <strain evidence="1">NBRC 15670</strain>
    </source>
</reference>
<protein>
    <submittedName>
        <fullName evidence="1">Uncharacterized protein</fullName>
    </submittedName>
</protein>
<name>A0A9W6QPB4_9PSEU</name>
<proteinExistence type="predicted"/>
<dbReference type="Proteomes" id="UP001165042">
    <property type="component" value="Unassembled WGS sequence"/>
</dbReference>
<evidence type="ECO:0000313" key="1">
    <source>
        <dbReference type="EMBL" id="GLW92128.1"/>
    </source>
</evidence>
<dbReference type="EMBL" id="BSSD01000004">
    <property type="protein sequence ID" value="GLW92128.1"/>
    <property type="molecule type" value="Genomic_DNA"/>
</dbReference>
<gene>
    <name evidence="1" type="ORF">Aglo03_29440</name>
</gene>
<keyword evidence="2" id="KW-1185">Reference proteome</keyword>
<organism evidence="1 2">
    <name type="scientific">Actinokineospora globicatena</name>
    <dbReference type="NCBI Taxonomy" id="103729"/>
    <lineage>
        <taxon>Bacteria</taxon>
        <taxon>Bacillati</taxon>
        <taxon>Actinomycetota</taxon>
        <taxon>Actinomycetes</taxon>
        <taxon>Pseudonocardiales</taxon>
        <taxon>Pseudonocardiaceae</taxon>
        <taxon>Actinokineospora</taxon>
    </lineage>
</organism>
<dbReference type="AlphaFoldDB" id="A0A9W6QPB4"/>
<evidence type="ECO:0000313" key="2">
    <source>
        <dbReference type="Proteomes" id="UP001165042"/>
    </source>
</evidence>
<sequence>MVNESVATLRPISQAITIFQPNPVIRLTSVAIAMEPLAFASDGVEPPVGSSFATVAVPSIARPCPRVTGRSRPPPAPDRPL</sequence>
<comment type="caution">
    <text evidence="1">The sequence shown here is derived from an EMBL/GenBank/DDBJ whole genome shotgun (WGS) entry which is preliminary data.</text>
</comment>